<accession>A0A6S7KPZ5</accession>
<dbReference type="PANTHER" id="PTHR47331">
    <property type="entry name" value="PHD-TYPE DOMAIN-CONTAINING PROTEIN"/>
    <property type="match status" value="1"/>
</dbReference>
<protein>
    <submittedName>
        <fullName evidence="1">Uncharacterized protein</fullName>
    </submittedName>
</protein>
<keyword evidence="2" id="KW-1185">Reference proteome</keyword>
<reference evidence="1" key="1">
    <citation type="submission" date="2020-04" db="EMBL/GenBank/DDBJ databases">
        <authorList>
            <person name="Alioto T."/>
            <person name="Alioto T."/>
            <person name="Gomez Garrido J."/>
        </authorList>
    </citation>
    <scope>NUCLEOTIDE SEQUENCE</scope>
    <source>
        <strain evidence="1">A484AB</strain>
    </source>
</reference>
<proteinExistence type="predicted"/>
<evidence type="ECO:0000313" key="1">
    <source>
        <dbReference type="EMBL" id="CAB4046188.1"/>
    </source>
</evidence>
<evidence type="ECO:0000313" key="2">
    <source>
        <dbReference type="Proteomes" id="UP001152795"/>
    </source>
</evidence>
<feature type="non-terminal residue" evidence="1">
    <location>
        <position position="194"/>
    </location>
</feature>
<dbReference type="Proteomes" id="UP001152795">
    <property type="component" value="Unassembled WGS sequence"/>
</dbReference>
<dbReference type="AlphaFoldDB" id="A0A6S7KPZ5"/>
<dbReference type="OrthoDB" id="7990652at2759"/>
<dbReference type="EMBL" id="CACRXK020047130">
    <property type="protein sequence ID" value="CAB4046188.1"/>
    <property type="molecule type" value="Genomic_DNA"/>
</dbReference>
<gene>
    <name evidence="1" type="ORF">PACLA_8A058033</name>
</gene>
<organism evidence="1 2">
    <name type="scientific">Paramuricea clavata</name>
    <name type="common">Red gorgonian</name>
    <name type="synonym">Violescent sea-whip</name>
    <dbReference type="NCBI Taxonomy" id="317549"/>
    <lineage>
        <taxon>Eukaryota</taxon>
        <taxon>Metazoa</taxon>
        <taxon>Cnidaria</taxon>
        <taxon>Anthozoa</taxon>
        <taxon>Octocorallia</taxon>
        <taxon>Malacalcyonacea</taxon>
        <taxon>Plexauridae</taxon>
        <taxon>Paramuricea</taxon>
    </lineage>
</organism>
<dbReference type="SUPFAM" id="SSF56672">
    <property type="entry name" value="DNA/RNA polymerases"/>
    <property type="match status" value="1"/>
</dbReference>
<sequence length="194" mass="22179">MFLNIEMVEKHRDFLRFLWHEDCDATKDPSVYHFNTLIFGQTDGPFTAIYTLQRHAKEMLESSTNPLTQRACNILLRDTYVDDITSGADSVDDALALQEELMRILETAGFKAKKWCSNSNKFLQGLNPAERAPTTIRPLGGTEELEQTEEIFVQTKTLGISWDPETDLFVYNNHDRLAEENLDTKRSVASLMAK</sequence>
<comment type="caution">
    <text evidence="1">The sequence shown here is derived from an EMBL/GenBank/DDBJ whole genome shotgun (WGS) entry which is preliminary data.</text>
</comment>
<dbReference type="InterPro" id="IPR043502">
    <property type="entry name" value="DNA/RNA_pol_sf"/>
</dbReference>
<name>A0A6S7KPZ5_PARCT</name>